<dbReference type="InterPro" id="IPR008927">
    <property type="entry name" value="6-PGluconate_DH-like_C_sf"/>
</dbReference>
<dbReference type="AlphaFoldDB" id="A0A168C2L4"/>
<evidence type="ECO:0000313" key="6">
    <source>
        <dbReference type="EMBL" id="OAA70858.1"/>
    </source>
</evidence>
<sequence>MVSPPQPNWLVTLLADSKPPPKLFAWRPENIGPLSEGNFVKASGSEYGNHAAADPSDSTPDSDDRIFIVGPGNIGRLYASYMSRHTDAVPITLVVHRKELLSQWLTCDGVVLADRDGGRMLKSKRFNVEWWTETKPQYGPVREVANGGTLGKVFISTKADAGLAEVDRFRRYLGRLSSVVFAQNGVSKLWPPYGPLYLENRYGLNDTPNFSACVVNHGVSSAGPFLSIHDAPADASIGPILHSSGPPLPYEGHAKKKKAKWKWGSSFSHYISTTPHLDTKLVCAGELWLIQLEKLVTNATINPLTALLRCKTGDLFTSYASEDSLARVLDKLLCQASAVIQALINHHASLDIVTSYAETVQRLIPGTDDYCKNFANIRRKLTVRFSQPILKAKMYAFGRKISEHRSSMLQDVEAGRRTEVQDLNGWIVDMADFLGTGLDVSVHCGLIELIESGRVLDKRELARELL</sequence>
<gene>
    <name evidence="6" type="ORF">LEL_09449</name>
</gene>
<dbReference type="EMBL" id="AZHF01000009">
    <property type="protein sequence ID" value="OAA70858.1"/>
    <property type="molecule type" value="Genomic_DNA"/>
</dbReference>
<dbReference type="Gene3D" id="1.10.1040.10">
    <property type="entry name" value="N-(1-d-carboxylethyl)-l-norvaline Dehydrogenase, domain 2"/>
    <property type="match status" value="1"/>
</dbReference>
<comment type="similarity">
    <text evidence="1">Belongs to the ketopantoate reductase family.</text>
</comment>
<accession>A0A168C2L4</accession>
<dbReference type="InterPro" id="IPR013332">
    <property type="entry name" value="KPR_N"/>
</dbReference>
<dbReference type="InterPro" id="IPR050838">
    <property type="entry name" value="Ketopantoate_reductase"/>
</dbReference>
<dbReference type="STRING" id="1081108.A0A168C2L4"/>
<evidence type="ECO:0000256" key="1">
    <source>
        <dbReference type="ARBA" id="ARBA00007870"/>
    </source>
</evidence>
<keyword evidence="7" id="KW-1185">Reference proteome</keyword>
<evidence type="ECO:0000256" key="2">
    <source>
        <dbReference type="ARBA" id="ARBA00022857"/>
    </source>
</evidence>
<dbReference type="OrthoDB" id="73846at2759"/>
<dbReference type="Proteomes" id="UP000076881">
    <property type="component" value="Unassembled WGS sequence"/>
</dbReference>
<dbReference type="GO" id="GO:0008677">
    <property type="term" value="F:2-dehydropantoate 2-reductase activity"/>
    <property type="evidence" value="ECO:0007669"/>
    <property type="project" value="TreeGrafter"/>
</dbReference>
<evidence type="ECO:0000259" key="5">
    <source>
        <dbReference type="Pfam" id="PF08546"/>
    </source>
</evidence>
<organism evidence="6 7">
    <name type="scientific">Akanthomyces lecanii RCEF 1005</name>
    <dbReference type="NCBI Taxonomy" id="1081108"/>
    <lineage>
        <taxon>Eukaryota</taxon>
        <taxon>Fungi</taxon>
        <taxon>Dikarya</taxon>
        <taxon>Ascomycota</taxon>
        <taxon>Pezizomycotina</taxon>
        <taxon>Sordariomycetes</taxon>
        <taxon>Hypocreomycetidae</taxon>
        <taxon>Hypocreales</taxon>
        <taxon>Cordycipitaceae</taxon>
        <taxon>Akanthomyces</taxon>
        <taxon>Cordyceps confragosa</taxon>
    </lineage>
</organism>
<evidence type="ECO:0000313" key="7">
    <source>
        <dbReference type="Proteomes" id="UP000076881"/>
    </source>
</evidence>
<dbReference type="Pfam" id="PF08546">
    <property type="entry name" value="ApbA_C"/>
    <property type="match status" value="1"/>
</dbReference>
<protein>
    <submittedName>
        <fullName evidence="6">Ketoisovalerate reductase</fullName>
    </submittedName>
</protein>
<dbReference type="Pfam" id="PF02558">
    <property type="entry name" value="ApbA"/>
    <property type="match status" value="1"/>
</dbReference>
<reference evidence="6 7" key="1">
    <citation type="journal article" date="2016" name="Genome Biol. Evol.">
        <title>Divergent and convergent evolution of fungal pathogenicity.</title>
        <authorList>
            <person name="Shang Y."/>
            <person name="Xiao G."/>
            <person name="Zheng P."/>
            <person name="Cen K."/>
            <person name="Zhan S."/>
            <person name="Wang C."/>
        </authorList>
    </citation>
    <scope>NUCLEOTIDE SEQUENCE [LARGE SCALE GENOMIC DNA]</scope>
    <source>
        <strain evidence="6 7">RCEF 1005</strain>
    </source>
</reference>
<proteinExistence type="inferred from homology"/>
<feature type="domain" description="Ketopantoate reductase C-terminal" evidence="5">
    <location>
        <begin position="288"/>
        <end position="435"/>
    </location>
</feature>
<dbReference type="PANTHER" id="PTHR43765">
    <property type="entry name" value="2-DEHYDROPANTOATE 2-REDUCTASE-RELATED"/>
    <property type="match status" value="1"/>
</dbReference>
<comment type="caution">
    <text evidence="6">The sequence shown here is derived from an EMBL/GenBank/DDBJ whole genome shotgun (WGS) entry which is preliminary data.</text>
</comment>
<feature type="domain" description="Ketopantoate reductase N-terminal" evidence="4">
    <location>
        <begin position="66"/>
        <end position="239"/>
    </location>
</feature>
<keyword evidence="3" id="KW-0560">Oxidoreductase</keyword>
<name>A0A168C2L4_CORDF</name>
<evidence type="ECO:0000259" key="4">
    <source>
        <dbReference type="Pfam" id="PF02558"/>
    </source>
</evidence>
<dbReference type="InterPro" id="IPR013328">
    <property type="entry name" value="6PGD_dom2"/>
</dbReference>
<dbReference type="SUPFAM" id="SSF48179">
    <property type="entry name" value="6-phosphogluconate dehydrogenase C-terminal domain-like"/>
    <property type="match status" value="1"/>
</dbReference>
<dbReference type="Gene3D" id="3.40.50.720">
    <property type="entry name" value="NAD(P)-binding Rossmann-like Domain"/>
    <property type="match status" value="1"/>
</dbReference>
<dbReference type="PANTHER" id="PTHR43765:SF2">
    <property type="entry name" value="2-DEHYDROPANTOATE 2-REDUCTASE"/>
    <property type="match status" value="1"/>
</dbReference>
<dbReference type="GO" id="GO:0005739">
    <property type="term" value="C:mitochondrion"/>
    <property type="evidence" value="ECO:0007669"/>
    <property type="project" value="TreeGrafter"/>
</dbReference>
<evidence type="ECO:0000256" key="3">
    <source>
        <dbReference type="ARBA" id="ARBA00023002"/>
    </source>
</evidence>
<keyword evidence="2" id="KW-0521">NADP</keyword>
<dbReference type="GO" id="GO:0050661">
    <property type="term" value="F:NADP binding"/>
    <property type="evidence" value="ECO:0007669"/>
    <property type="project" value="TreeGrafter"/>
</dbReference>
<dbReference type="InterPro" id="IPR013752">
    <property type="entry name" value="KPA_reductase"/>
</dbReference>